<name>A0ABC8B7G0_PSESS</name>
<sequence>MLNLLNSLTFFQIQAIQYPLYYPLFESLALRSTSGTDKLEGMALRGRNSGRGKSQARQRHRAWALITRIKSLLTIVTEGVSFIRTRTLAYPFTRCNIIVPGRKPEAPNQNKHKEAE</sequence>
<reference evidence="1 2" key="1">
    <citation type="journal article" date="2010" name="Environ. Microbiol.">
        <title>Annotation and overview of the Pseudomonas savastanoi pv. savastanoi NCPPB 3335 draft genome reveals the virulence gene complement of a tumour-inducing pathogen of woody hosts.</title>
        <authorList>
            <person name="Rodriguez-Palenzuela P."/>
            <person name="Matas I.M."/>
            <person name="Murillo J."/>
            <person name="Lopez-Solanilla E."/>
            <person name="Bardaji L."/>
            <person name="Perez-Martinez I."/>
            <person name="Rodriguez-Moskera M.E."/>
            <person name="Penyalver R."/>
            <person name="Lopez M.M."/>
            <person name="Quesada J.M."/>
            <person name="Biehl B.S."/>
            <person name="Perna N.T."/>
            <person name="Glasner J.D."/>
            <person name="Cabot E.L."/>
            <person name="Neeno-Eckwall E."/>
            <person name="Ramos C."/>
        </authorList>
    </citation>
    <scope>NUCLEOTIDE SEQUENCE [LARGE SCALE GENOMIC DNA]</scope>
    <source>
        <strain evidence="1 2">NCPPB 3335</strain>
    </source>
</reference>
<evidence type="ECO:0000313" key="1">
    <source>
        <dbReference type="EMBL" id="ARD10143.1"/>
    </source>
</evidence>
<gene>
    <name evidence="1" type="ORF">PSA3335_03060</name>
</gene>
<protein>
    <submittedName>
        <fullName evidence="1">Uncharacterized protein</fullName>
    </submittedName>
</protein>
<evidence type="ECO:0000313" key="2">
    <source>
        <dbReference type="Proteomes" id="UP000005729"/>
    </source>
</evidence>
<dbReference type="KEGG" id="psav:PSA3335_03060"/>
<dbReference type="EMBL" id="CP008742">
    <property type="protein sequence ID" value="ARD10143.1"/>
    <property type="molecule type" value="Genomic_DNA"/>
</dbReference>
<accession>A0ABC8B7G0</accession>
<organism evidence="1 2">
    <name type="scientific">Pseudomonas savastanoi pv. savastanoi NCPPB 3335</name>
    <dbReference type="NCBI Taxonomy" id="693985"/>
    <lineage>
        <taxon>Bacteria</taxon>
        <taxon>Pseudomonadati</taxon>
        <taxon>Pseudomonadota</taxon>
        <taxon>Gammaproteobacteria</taxon>
        <taxon>Pseudomonadales</taxon>
        <taxon>Pseudomonadaceae</taxon>
        <taxon>Pseudomonas</taxon>
    </lineage>
</organism>
<dbReference type="AlphaFoldDB" id="A0ABC8B7G0"/>
<dbReference type="Proteomes" id="UP000005729">
    <property type="component" value="Chromosome"/>
</dbReference>
<proteinExistence type="predicted"/>